<reference evidence="2" key="1">
    <citation type="journal article" date="2014" name="Int. J. Syst. Evol. Microbiol.">
        <title>Complete genome sequence of Corynebacterium casei LMG S-19264T (=DSM 44701T), isolated from a smear-ripened cheese.</title>
        <authorList>
            <consortium name="US DOE Joint Genome Institute (JGI-PGF)"/>
            <person name="Walter F."/>
            <person name="Albersmeier A."/>
            <person name="Kalinowski J."/>
            <person name="Ruckert C."/>
        </authorList>
    </citation>
    <scope>NUCLEOTIDE SEQUENCE</scope>
    <source>
        <strain evidence="2">VKM B-1513</strain>
    </source>
</reference>
<organism evidence="2 3">
    <name type="scientific">Maricaulis virginensis</name>
    <dbReference type="NCBI Taxonomy" id="144022"/>
    <lineage>
        <taxon>Bacteria</taxon>
        <taxon>Pseudomonadati</taxon>
        <taxon>Pseudomonadota</taxon>
        <taxon>Alphaproteobacteria</taxon>
        <taxon>Maricaulales</taxon>
        <taxon>Maricaulaceae</taxon>
        <taxon>Maricaulis</taxon>
    </lineage>
</organism>
<reference evidence="2" key="2">
    <citation type="submission" date="2023-01" db="EMBL/GenBank/DDBJ databases">
        <authorList>
            <person name="Sun Q."/>
            <person name="Evtushenko L."/>
        </authorList>
    </citation>
    <scope>NUCLEOTIDE SEQUENCE</scope>
    <source>
        <strain evidence="2">VKM B-1513</strain>
    </source>
</reference>
<keyword evidence="1" id="KW-0812">Transmembrane</keyword>
<feature type="transmembrane region" description="Helical" evidence="1">
    <location>
        <begin position="40"/>
        <end position="66"/>
    </location>
</feature>
<name>A0A9W6MP27_9PROT</name>
<feature type="transmembrane region" description="Helical" evidence="1">
    <location>
        <begin position="94"/>
        <end position="113"/>
    </location>
</feature>
<evidence type="ECO:0000256" key="1">
    <source>
        <dbReference type="SAM" id="Phobius"/>
    </source>
</evidence>
<dbReference type="Proteomes" id="UP001143486">
    <property type="component" value="Unassembled WGS sequence"/>
</dbReference>
<evidence type="ECO:0000313" key="3">
    <source>
        <dbReference type="Proteomes" id="UP001143486"/>
    </source>
</evidence>
<dbReference type="RefSeq" id="WP_271187086.1">
    <property type="nucleotide sequence ID" value="NZ_BSFE01000006.1"/>
</dbReference>
<dbReference type="AlphaFoldDB" id="A0A9W6MP27"/>
<evidence type="ECO:0000313" key="2">
    <source>
        <dbReference type="EMBL" id="GLK52723.1"/>
    </source>
</evidence>
<feature type="transmembrane region" description="Helical" evidence="1">
    <location>
        <begin position="119"/>
        <end position="139"/>
    </location>
</feature>
<gene>
    <name evidence="2" type="ORF">GCM10017621_22310</name>
</gene>
<keyword evidence="1" id="KW-0472">Membrane</keyword>
<sequence length="149" mass="16100">MTEISKLVRMRNRCLGLAALSFLVWQLMQGLEDVLPESSVAFGVILVTGLVGIGGFVAAMLVFLVYAGKVTETRTQAVIEDELFAHNQARAVRFGYIALMVLVAGGYGASSFVDIPSGHMIRVLMVTGVCVPIFAFLWLDRASGEEEGE</sequence>
<protein>
    <submittedName>
        <fullName evidence="2">Uncharacterized protein</fullName>
    </submittedName>
</protein>
<dbReference type="EMBL" id="BSFE01000006">
    <property type="protein sequence ID" value="GLK52723.1"/>
    <property type="molecule type" value="Genomic_DNA"/>
</dbReference>
<proteinExistence type="predicted"/>
<comment type="caution">
    <text evidence="2">The sequence shown here is derived from an EMBL/GenBank/DDBJ whole genome shotgun (WGS) entry which is preliminary data.</text>
</comment>
<accession>A0A9W6MP27</accession>
<keyword evidence="1" id="KW-1133">Transmembrane helix</keyword>
<keyword evidence="3" id="KW-1185">Reference proteome</keyword>